<organism evidence="5 6">
    <name type="scientific">Anaeramoeba flamelloides</name>
    <dbReference type="NCBI Taxonomy" id="1746091"/>
    <lineage>
        <taxon>Eukaryota</taxon>
        <taxon>Metamonada</taxon>
        <taxon>Anaeramoebidae</taxon>
        <taxon>Anaeramoeba</taxon>
    </lineage>
</organism>
<keyword evidence="3" id="KW-0342">GTP-binding</keyword>
<keyword evidence="2" id="KW-0547">Nucleotide-binding</keyword>
<dbReference type="SUPFAM" id="SSF52540">
    <property type="entry name" value="P-loop containing nucleoside triphosphate hydrolases"/>
    <property type="match status" value="1"/>
</dbReference>
<dbReference type="InterPro" id="IPR000795">
    <property type="entry name" value="T_Tr_GTP-bd_dom"/>
</dbReference>
<sequence>MNELVKQSVAIAFIGYSKSGKSTICGHFLYQTGDLDEKQLEKYELLANQINQGSSKYAWHFDKLRLERERGHSVNWNVRHYQNDNIELNLLDTPGRRHYIKNRLTALSQADVAVLVVDPLGYKDHLTEGTLAEHLLICRAFGIEQIIVLVNKMDDEDVQYSETIFCETKTDLIKLLKQAKYNPKKVSIIPTSGWEGENLVAKTKKMGWWKGQTLNEKLSSLRIKRKMDLPLRIPILDVYRISGVGNVAVGKIATGQVSEGQQIAIAPIGVVPNIKTIERYYKNYKNGECGSLIGINIKGVSLKLAKKGLMIGDPKNDPPCQITQFTAQITLVNLQMRKKVGYCPVIDCHTSHIPCKLFRIVSKIDPKTKEVIEKSPKYLVNQDTLVVIFKPIVPMSAETFYKYPKLGRILVRNNNIIEATGFIISTIKKDSDSQN</sequence>
<accession>A0AAV7ZWD0</accession>
<reference evidence="5" key="1">
    <citation type="submission" date="2022-08" db="EMBL/GenBank/DDBJ databases">
        <title>Novel sulphate-reducing endosymbionts in the free-living metamonad Anaeramoeba.</title>
        <authorList>
            <person name="Jerlstrom-Hultqvist J."/>
            <person name="Cepicka I."/>
            <person name="Gallot-Lavallee L."/>
            <person name="Salas-Leiva D."/>
            <person name="Curtis B.A."/>
            <person name="Zahonova K."/>
            <person name="Pipaliya S."/>
            <person name="Dacks J."/>
            <person name="Roger A.J."/>
        </authorList>
    </citation>
    <scope>NUCLEOTIDE SEQUENCE</scope>
    <source>
        <strain evidence="5">Busselton2</strain>
    </source>
</reference>
<dbReference type="PRINTS" id="PR00315">
    <property type="entry name" value="ELONGATNFCT"/>
</dbReference>
<dbReference type="AlphaFoldDB" id="A0AAV7ZWD0"/>
<evidence type="ECO:0000313" key="6">
    <source>
        <dbReference type="Proteomes" id="UP001146793"/>
    </source>
</evidence>
<dbReference type="Pfam" id="PF22594">
    <property type="entry name" value="GTP-eEF1A_C"/>
    <property type="match status" value="1"/>
</dbReference>
<comment type="caution">
    <text evidence="5">The sequence shown here is derived from an EMBL/GenBank/DDBJ whole genome shotgun (WGS) entry which is preliminary data.</text>
</comment>
<dbReference type="PANTHER" id="PTHR23115">
    <property type="entry name" value="TRANSLATION FACTOR"/>
    <property type="match status" value="1"/>
</dbReference>
<dbReference type="SUPFAM" id="SSF50465">
    <property type="entry name" value="EF-Tu/eEF-1alpha/eIF2-gamma C-terminal domain"/>
    <property type="match status" value="1"/>
</dbReference>
<dbReference type="GO" id="GO:0003924">
    <property type="term" value="F:GTPase activity"/>
    <property type="evidence" value="ECO:0007669"/>
    <property type="project" value="InterPro"/>
</dbReference>
<dbReference type="Gene3D" id="2.40.30.10">
    <property type="entry name" value="Translation factors"/>
    <property type="match status" value="2"/>
</dbReference>
<dbReference type="InterPro" id="IPR027417">
    <property type="entry name" value="P-loop_NTPase"/>
</dbReference>
<feature type="domain" description="Tr-type G" evidence="4">
    <location>
        <begin position="6"/>
        <end position="235"/>
    </location>
</feature>
<gene>
    <name evidence="5" type="ORF">M0812_11511</name>
</gene>
<dbReference type="InterPro" id="IPR009000">
    <property type="entry name" value="Transl_B-barrel_sf"/>
</dbReference>
<dbReference type="Gene3D" id="3.40.50.300">
    <property type="entry name" value="P-loop containing nucleotide triphosphate hydrolases"/>
    <property type="match status" value="1"/>
</dbReference>
<dbReference type="SUPFAM" id="SSF50447">
    <property type="entry name" value="Translation proteins"/>
    <property type="match status" value="1"/>
</dbReference>
<evidence type="ECO:0000259" key="4">
    <source>
        <dbReference type="PROSITE" id="PS51722"/>
    </source>
</evidence>
<dbReference type="GO" id="GO:0005525">
    <property type="term" value="F:GTP binding"/>
    <property type="evidence" value="ECO:0007669"/>
    <property type="project" value="UniProtKB-KW"/>
</dbReference>
<evidence type="ECO:0000256" key="2">
    <source>
        <dbReference type="ARBA" id="ARBA00022741"/>
    </source>
</evidence>
<name>A0AAV7ZWD0_9EUKA</name>
<dbReference type="Proteomes" id="UP001146793">
    <property type="component" value="Unassembled WGS sequence"/>
</dbReference>
<proteinExistence type="inferred from homology"/>
<evidence type="ECO:0000313" key="5">
    <source>
        <dbReference type="EMBL" id="KAJ3445625.1"/>
    </source>
</evidence>
<evidence type="ECO:0000256" key="1">
    <source>
        <dbReference type="ARBA" id="ARBA00007249"/>
    </source>
</evidence>
<dbReference type="InterPro" id="IPR009001">
    <property type="entry name" value="Transl_elong_EF1A/Init_IF2_C"/>
</dbReference>
<comment type="similarity">
    <text evidence="1">Belongs to the TRAFAC class translation factor GTPase superfamily. Classic translation factor GTPase family. EF-Tu/EF-1A subfamily.</text>
</comment>
<dbReference type="InterPro" id="IPR054696">
    <property type="entry name" value="GTP-eEF1A_C"/>
</dbReference>
<dbReference type="InterPro" id="IPR050100">
    <property type="entry name" value="TRAFAC_GTPase_members"/>
</dbReference>
<dbReference type="Pfam" id="PF00009">
    <property type="entry name" value="GTP_EFTU"/>
    <property type="match status" value="1"/>
</dbReference>
<dbReference type="PROSITE" id="PS51722">
    <property type="entry name" value="G_TR_2"/>
    <property type="match status" value="1"/>
</dbReference>
<protein>
    <submittedName>
        <fullName evidence="5">Translation factor</fullName>
    </submittedName>
</protein>
<dbReference type="EMBL" id="JANTQA010000023">
    <property type="protein sequence ID" value="KAJ3445625.1"/>
    <property type="molecule type" value="Genomic_DNA"/>
</dbReference>
<evidence type="ECO:0000256" key="3">
    <source>
        <dbReference type="ARBA" id="ARBA00023134"/>
    </source>
</evidence>